<protein>
    <recommendedName>
        <fullName evidence="1">F-box domain-containing protein</fullName>
    </recommendedName>
</protein>
<sequence length="205" mass="22983">MDSTTCIFQPPSLATTPELASSKGFAIYELLEKILLKLSFKQLLALQQVSKHVLHMLETSRPLRQKLNLEPASGAPYRVDDDRVSHGVIQATPPFCTLVVSYSADSAPPGLVIDFVIRLMDADIDKYGLPARVAGKTPMGAHWWDMYLIQPPPRVMEVEVSQNFTRRQVSRYSMDHEVGFTLGAMFAAAMRERARGNTVRFRMSI</sequence>
<name>A0AAE0WV68_9PEZI</name>
<keyword evidence="3" id="KW-1185">Reference proteome</keyword>
<dbReference type="Proteomes" id="UP001274830">
    <property type="component" value="Unassembled WGS sequence"/>
</dbReference>
<proteinExistence type="predicted"/>
<accession>A0AAE0WV68</accession>
<evidence type="ECO:0000313" key="3">
    <source>
        <dbReference type="Proteomes" id="UP001274830"/>
    </source>
</evidence>
<reference evidence="2" key="1">
    <citation type="submission" date="2023-07" db="EMBL/GenBank/DDBJ databases">
        <title>Black Yeasts Isolated from many extreme environments.</title>
        <authorList>
            <person name="Coleine C."/>
            <person name="Stajich J.E."/>
            <person name="Selbmann L."/>
        </authorList>
    </citation>
    <scope>NUCLEOTIDE SEQUENCE</scope>
    <source>
        <strain evidence="2">CCFEE 5485</strain>
    </source>
</reference>
<evidence type="ECO:0000313" key="2">
    <source>
        <dbReference type="EMBL" id="KAK3678680.1"/>
    </source>
</evidence>
<dbReference type="Pfam" id="PF00646">
    <property type="entry name" value="F-box"/>
    <property type="match status" value="1"/>
</dbReference>
<evidence type="ECO:0000259" key="1">
    <source>
        <dbReference type="Pfam" id="PF00646"/>
    </source>
</evidence>
<dbReference type="InterPro" id="IPR001810">
    <property type="entry name" value="F-box_dom"/>
</dbReference>
<dbReference type="AlphaFoldDB" id="A0AAE0WV68"/>
<comment type="caution">
    <text evidence="2">The sequence shown here is derived from an EMBL/GenBank/DDBJ whole genome shotgun (WGS) entry which is preliminary data.</text>
</comment>
<gene>
    <name evidence="2" type="ORF">LTR78_001133</name>
</gene>
<dbReference type="EMBL" id="JAUTXT010000003">
    <property type="protein sequence ID" value="KAK3678680.1"/>
    <property type="molecule type" value="Genomic_DNA"/>
</dbReference>
<organism evidence="2 3">
    <name type="scientific">Recurvomyces mirabilis</name>
    <dbReference type="NCBI Taxonomy" id="574656"/>
    <lineage>
        <taxon>Eukaryota</taxon>
        <taxon>Fungi</taxon>
        <taxon>Dikarya</taxon>
        <taxon>Ascomycota</taxon>
        <taxon>Pezizomycotina</taxon>
        <taxon>Dothideomycetes</taxon>
        <taxon>Dothideomycetidae</taxon>
        <taxon>Mycosphaerellales</taxon>
        <taxon>Teratosphaeriaceae</taxon>
        <taxon>Recurvomyces</taxon>
    </lineage>
</organism>
<feature type="domain" description="F-box" evidence="1">
    <location>
        <begin position="29"/>
        <end position="53"/>
    </location>
</feature>